<evidence type="ECO:0000313" key="10">
    <source>
        <dbReference type="Proteomes" id="UP000275076"/>
    </source>
</evidence>
<evidence type="ECO:0000256" key="6">
    <source>
        <dbReference type="ARBA" id="ARBA00023134"/>
    </source>
</evidence>
<dbReference type="CDD" id="cd02503">
    <property type="entry name" value="MobA"/>
    <property type="match status" value="1"/>
</dbReference>
<dbReference type="SUPFAM" id="SSF53448">
    <property type="entry name" value="Nucleotide-diphospho-sugar transferases"/>
    <property type="match status" value="1"/>
</dbReference>
<dbReference type="EMBL" id="RBVX01000008">
    <property type="protein sequence ID" value="RSL33366.1"/>
    <property type="molecule type" value="Genomic_DNA"/>
</dbReference>
<accession>A0A3R9WTP4</accession>
<organism evidence="9 10">
    <name type="scientific">Salibacterium salarium</name>
    <dbReference type="NCBI Taxonomy" id="284579"/>
    <lineage>
        <taxon>Bacteria</taxon>
        <taxon>Bacillati</taxon>
        <taxon>Bacillota</taxon>
        <taxon>Bacilli</taxon>
        <taxon>Bacillales</taxon>
        <taxon>Bacillaceae</taxon>
    </lineage>
</organism>
<keyword evidence="5" id="KW-0460">Magnesium</keyword>
<dbReference type="AlphaFoldDB" id="A0A3R9WTP4"/>
<dbReference type="InterPro" id="IPR029044">
    <property type="entry name" value="Nucleotide-diphossugar_trans"/>
</dbReference>
<evidence type="ECO:0000256" key="3">
    <source>
        <dbReference type="ARBA" id="ARBA00022723"/>
    </source>
</evidence>
<keyword evidence="3" id="KW-0479">Metal-binding</keyword>
<dbReference type="OrthoDB" id="9788394at2"/>
<name>A0A3R9WTP4_9BACI</name>
<dbReference type="Proteomes" id="UP000275076">
    <property type="component" value="Unassembled WGS sequence"/>
</dbReference>
<evidence type="ECO:0000256" key="7">
    <source>
        <dbReference type="ARBA" id="ARBA00023150"/>
    </source>
</evidence>
<dbReference type="GO" id="GO:0006777">
    <property type="term" value="P:Mo-molybdopterin cofactor biosynthetic process"/>
    <property type="evidence" value="ECO:0007669"/>
    <property type="project" value="UniProtKB-KW"/>
</dbReference>
<dbReference type="Pfam" id="PF12804">
    <property type="entry name" value="NTP_transf_3"/>
    <property type="match status" value="1"/>
</dbReference>
<evidence type="ECO:0000256" key="5">
    <source>
        <dbReference type="ARBA" id="ARBA00022842"/>
    </source>
</evidence>
<keyword evidence="7" id="KW-0501">Molybdenum cofactor biosynthesis</keyword>
<reference evidence="9 10" key="1">
    <citation type="submission" date="2018-10" db="EMBL/GenBank/DDBJ databases">
        <title>Draft genome sequence of Bacillus salarius IM0101, isolated from a hypersaline soil in Inner Mongolia, China.</title>
        <authorList>
            <person name="Yamprayoonswat W."/>
            <person name="Boonvisut S."/>
            <person name="Jumpathong W."/>
            <person name="Sittihan S."/>
            <person name="Ruangsuj P."/>
            <person name="Wanthongcharoen S."/>
            <person name="Thongpramul N."/>
            <person name="Pimmason S."/>
            <person name="Yu B."/>
            <person name="Yasawong M."/>
        </authorList>
    </citation>
    <scope>NUCLEOTIDE SEQUENCE [LARGE SCALE GENOMIC DNA]</scope>
    <source>
        <strain evidence="9 10">IM0101</strain>
    </source>
</reference>
<keyword evidence="6" id="KW-0342">GTP-binding</keyword>
<dbReference type="Gene3D" id="3.90.550.10">
    <property type="entry name" value="Spore Coat Polysaccharide Biosynthesis Protein SpsA, Chain A"/>
    <property type="match status" value="1"/>
</dbReference>
<evidence type="ECO:0000313" key="9">
    <source>
        <dbReference type="EMBL" id="RSL33366.1"/>
    </source>
</evidence>
<keyword evidence="4" id="KW-0547">Nucleotide-binding</keyword>
<dbReference type="GO" id="GO:0046872">
    <property type="term" value="F:metal ion binding"/>
    <property type="evidence" value="ECO:0007669"/>
    <property type="project" value="UniProtKB-KW"/>
</dbReference>
<keyword evidence="10" id="KW-1185">Reference proteome</keyword>
<sequence>MDTAGVVLAGGKSSRYGKQKILETHHGIPFYEHSIRAFTQGGISSVYVVTNNELSGFLCLSGIPLIIEETMHEGPLYALATAMRTLQETEWIFLLPADVPYVQPSFIETMADVITHARKEVDAFIPITGGKQQPLHGVYHRRSLHVIEDLLNQNYKSMKPLIAALHVHFQPFPQNQLDFININHAEDWPY</sequence>
<dbReference type="InterPro" id="IPR025877">
    <property type="entry name" value="MobA-like_NTP_Trfase"/>
</dbReference>
<dbReference type="RefSeq" id="WP_125555771.1">
    <property type="nucleotide sequence ID" value="NZ_RBVX01000008.1"/>
</dbReference>
<dbReference type="PANTHER" id="PTHR19136">
    <property type="entry name" value="MOLYBDENUM COFACTOR GUANYLYLTRANSFERASE"/>
    <property type="match status" value="1"/>
</dbReference>
<evidence type="ECO:0000256" key="1">
    <source>
        <dbReference type="ARBA" id="ARBA00022490"/>
    </source>
</evidence>
<gene>
    <name evidence="9" type="ORF">D7Z54_10360</name>
</gene>
<dbReference type="InterPro" id="IPR013482">
    <property type="entry name" value="Molybde_CF_guanTrfase"/>
</dbReference>
<dbReference type="GO" id="GO:0005525">
    <property type="term" value="F:GTP binding"/>
    <property type="evidence" value="ECO:0007669"/>
    <property type="project" value="UniProtKB-KW"/>
</dbReference>
<dbReference type="GO" id="GO:0016779">
    <property type="term" value="F:nucleotidyltransferase activity"/>
    <property type="evidence" value="ECO:0007669"/>
    <property type="project" value="UniProtKB-KW"/>
</dbReference>
<keyword evidence="2 9" id="KW-0808">Transferase</keyword>
<dbReference type="PANTHER" id="PTHR19136:SF81">
    <property type="entry name" value="MOLYBDENUM COFACTOR GUANYLYLTRANSFERASE"/>
    <property type="match status" value="1"/>
</dbReference>
<keyword evidence="9" id="KW-0548">Nucleotidyltransferase</keyword>
<proteinExistence type="predicted"/>
<protein>
    <submittedName>
        <fullName evidence="9">Molybdenum cofactor guanylyltransferase</fullName>
    </submittedName>
</protein>
<evidence type="ECO:0000256" key="4">
    <source>
        <dbReference type="ARBA" id="ARBA00022741"/>
    </source>
</evidence>
<comment type="caution">
    <text evidence="9">The sequence shown here is derived from an EMBL/GenBank/DDBJ whole genome shotgun (WGS) entry which is preliminary data.</text>
</comment>
<evidence type="ECO:0000259" key="8">
    <source>
        <dbReference type="Pfam" id="PF12804"/>
    </source>
</evidence>
<evidence type="ECO:0000256" key="2">
    <source>
        <dbReference type="ARBA" id="ARBA00022679"/>
    </source>
</evidence>
<feature type="domain" description="MobA-like NTP transferase" evidence="8">
    <location>
        <begin position="5"/>
        <end position="163"/>
    </location>
</feature>
<keyword evidence="1" id="KW-0963">Cytoplasm</keyword>